<dbReference type="PANTHER" id="PTHR15510">
    <property type="entry name" value="SPERM-ASSOCIATED ANTIGEN 8"/>
    <property type="match status" value="1"/>
</dbReference>
<accession>A0ABM4G508</accession>
<dbReference type="InterPro" id="IPR026124">
    <property type="entry name" value="Sperm-assoc_Ag8"/>
</dbReference>
<dbReference type="Pfam" id="PF22584">
    <property type="entry name" value="CFAP143"/>
    <property type="match status" value="1"/>
</dbReference>
<gene>
    <name evidence="3" type="primary">SPAG8</name>
</gene>
<keyword evidence="2" id="KW-1185">Reference proteome</keyword>
<dbReference type="GeneID" id="106490992"/>
<evidence type="ECO:0000313" key="2">
    <source>
        <dbReference type="Proteomes" id="UP001652627"/>
    </source>
</evidence>
<dbReference type="Proteomes" id="UP001652627">
    <property type="component" value="Chromosome Z"/>
</dbReference>
<name>A0ABM4G508_9AVES</name>
<sequence length="302" mass="33132">MEPGVRQGPETPRGAALTGCMPPPHPGERPPRTASVPRRGPAPQVAEEKLLCNGEMLAATAETPGEALPAPTDGSGVVPPEEVGKEPLGLELPPAGPCIRELPPSLGQTLPVPVRTPAEQPSQPAPRGSCLIRNWQEERATNDLDHVPRPELGSEGFFYRHGHRGLLTHQLLSQLADSTTMKDAYRQPWRTALPARGQREAVLEFMLYQKYRKEMLEEICPPPGPMESVSTTHRDYCAEGFQPAPLPTTQPHDCYTEQPHSYWLEQAHSVPGVTSIRTTDTPFRRNAAFSTPITEYLGQPMT</sequence>
<organism evidence="2 3">
    <name type="scientific">Apteryx mantelli</name>
    <name type="common">North Island brown kiwi</name>
    <dbReference type="NCBI Taxonomy" id="2696672"/>
    <lineage>
        <taxon>Eukaryota</taxon>
        <taxon>Metazoa</taxon>
        <taxon>Chordata</taxon>
        <taxon>Craniata</taxon>
        <taxon>Vertebrata</taxon>
        <taxon>Euteleostomi</taxon>
        <taxon>Archelosauria</taxon>
        <taxon>Archosauria</taxon>
        <taxon>Dinosauria</taxon>
        <taxon>Saurischia</taxon>
        <taxon>Theropoda</taxon>
        <taxon>Coelurosauria</taxon>
        <taxon>Aves</taxon>
        <taxon>Palaeognathae</taxon>
        <taxon>Apterygiformes</taxon>
        <taxon>Apterygidae</taxon>
        <taxon>Apteryx</taxon>
    </lineage>
</organism>
<dbReference type="PANTHER" id="PTHR15510:SF5">
    <property type="entry name" value="SPERM-ASSOCIATED ANTIGEN 8"/>
    <property type="match status" value="1"/>
</dbReference>
<proteinExistence type="predicted"/>
<protein>
    <submittedName>
        <fullName evidence="3">Sperm-associated antigen 8</fullName>
    </submittedName>
</protein>
<reference evidence="3" key="1">
    <citation type="submission" date="2025-08" db="UniProtKB">
        <authorList>
            <consortium name="RefSeq"/>
        </authorList>
    </citation>
    <scope>IDENTIFICATION</scope>
    <source>
        <tissue evidence="3">Blood</tissue>
    </source>
</reference>
<dbReference type="RefSeq" id="XP_067172291.1">
    <property type="nucleotide sequence ID" value="XM_067316190.1"/>
</dbReference>
<feature type="region of interest" description="Disordered" evidence="1">
    <location>
        <begin position="1"/>
        <end position="77"/>
    </location>
</feature>
<evidence type="ECO:0000256" key="1">
    <source>
        <dbReference type="SAM" id="MobiDB-lite"/>
    </source>
</evidence>
<evidence type="ECO:0000313" key="3">
    <source>
        <dbReference type="RefSeq" id="XP_067172291.1"/>
    </source>
</evidence>